<dbReference type="AlphaFoldDB" id="A0A2W5QEU8"/>
<reference evidence="2 3" key="1">
    <citation type="submission" date="2017-08" db="EMBL/GenBank/DDBJ databases">
        <title>Infants hospitalized years apart are colonized by the same room-sourced microbial strains.</title>
        <authorList>
            <person name="Brooks B."/>
            <person name="Olm M.R."/>
            <person name="Firek B.A."/>
            <person name="Baker R."/>
            <person name="Thomas B.C."/>
            <person name="Morowitz M.J."/>
            <person name="Banfield J.F."/>
        </authorList>
    </citation>
    <scope>NUCLEOTIDE SEQUENCE [LARGE SCALE GENOMIC DNA]</scope>
    <source>
        <strain evidence="2">S2_005_002_R2_34</strain>
    </source>
</reference>
<protein>
    <submittedName>
        <fullName evidence="2">Uncharacterized protein</fullName>
    </submittedName>
</protein>
<dbReference type="Proteomes" id="UP000249185">
    <property type="component" value="Unassembled WGS sequence"/>
</dbReference>
<evidence type="ECO:0000313" key="3">
    <source>
        <dbReference type="Proteomes" id="UP000249185"/>
    </source>
</evidence>
<evidence type="ECO:0000313" key="2">
    <source>
        <dbReference type="EMBL" id="PZQ49950.1"/>
    </source>
</evidence>
<keyword evidence="1" id="KW-0472">Membrane</keyword>
<sequence>MRQAIQARPTLTRWLLAGPGAVLLGLVTMCAMAIWVPAGSAGVNNIAIPIILTPLLWAIPFFYATLEPNLERATAVMTAATLVQGLLLAFALA</sequence>
<feature type="transmembrane region" description="Helical" evidence="1">
    <location>
        <begin position="12"/>
        <end position="34"/>
    </location>
</feature>
<keyword evidence="1" id="KW-1133">Transmembrane helix</keyword>
<proteinExistence type="predicted"/>
<feature type="transmembrane region" description="Helical" evidence="1">
    <location>
        <begin position="73"/>
        <end position="92"/>
    </location>
</feature>
<organism evidence="2 3">
    <name type="scientific">Rhodovulum sulfidophilum</name>
    <name type="common">Rhodobacter sulfidophilus</name>
    <dbReference type="NCBI Taxonomy" id="35806"/>
    <lineage>
        <taxon>Bacteria</taxon>
        <taxon>Pseudomonadati</taxon>
        <taxon>Pseudomonadota</taxon>
        <taxon>Alphaproteobacteria</taxon>
        <taxon>Rhodobacterales</taxon>
        <taxon>Paracoccaceae</taxon>
        <taxon>Rhodovulum</taxon>
    </lineage>
</organism>
<feature type="transmembrane region" description="Helical" evidence="1">
    <location>
        <begin position="46"/>
        <end position="66"/>
    </location>
</feature>
<accession>A0A2W5QEU8</accession>
<dbReference type="EMBL" id="QFPW01000006">
    <property type="protein sequence ID" value="PZQ49950.1"/>
    <property type="molecule type" value="Genomic_DNA"/>
</dbReference>
<keyword evidence="1" id="KW-0812">Transmembrane</keyword>
<gene>
    <name evidence="2" type="ORF">DI556_10570</name>
</gene>
<comment type="caution">
    <text evidence="2">The sequence shown here is derived from an EMBL/GenBank/DDBJ whole genome shotgun (WGS) entry which is preliminary data.</text>
</comment>
<name>A0A2W5QEU8_RHOSU</name>
<evidence type="ECO:0000256" key="1">
    <source>
        <dbReference type="SAM" id="Phobius"/>
    </source>
</evidence>